<dbReference type="Proteomes" id="UP000273982">
    <property type="component" value="Chromosome"/>
</dbReference>
<evidence type="ECO:0000259" key="2">
    <source>
        <dbReference type="Pfam" id="PF12973"/>
    </source>
</evidence>
<keyword evidence="1" id="KW-0732">Signal</keyword>
<dbReference type="PROSITE" id="PS51257">
    <property type="entry name" value="PROKAR_LIPOPROTEIN"/>
    <property type="match status" value="1"/>
</dbReference>
<organism evidence="3 4">
    <name type="scientific">Methylocystis rosea</name>
    <dbReference type="NCBI Taxonomy" id="173366"/>
    <lineage>
        <taxon>Bacteria</taxon>
        <taxon>Pseudomonadati</taxon>
        <taxon>Pseudomonadota</taxon>
        <taxon>Alphaproteobacteria</taxon>
        <taxon>Hyphomicrobiales</taxon>
        <taxon>Methylocystaceae</taxon>
        <taxon>Methylocystis</taxon>
    </lineage>
</organism>
<gene>
    <name evidence="3" type="ORF">EHO51_11100</name>
</gene>
<feature type="domain" description="ChrR-like cupin" evidence="2">
    <location>
        <begin position="30"/>
        <end position="140"/>
    </location>
</feature>
<dbReference type="EMBL" id="CP034086">
    <property type="protein sequence ID" value="AZG77240.1"/>
    <property type="molecule type" value="Genomic_DNA"/>
</dbReference>
<evidence type="ECO:0000313" key="4">
    <source>
        <dbReference type="Proteomes" id="UP000273982"/>
    </source>
</evidence>
<proteinExistence type="predicted"/>
<dbReference type="AlphaFoldDB" id="A0A3G8M805"/>
<evidence type="ECO:0000313" key="3">
    <source>
        <dbReference type="EMBL" id="AZG77240.1"/>
    </source>
</evidence>
<dbReference type="RefSeq" id="WP_124738952.1">
    <property type="nucleotide sequence ID" value="NZ_CP034086.1"/>
</dbReference>
<dbReference type="InterPro" id="IPR011051">
    <property type="entry name" value="RmlC_Cupin_sf"/>
</dbReference>
<dbReference type="InterPro" id="IPR025979">
    <property type="entry name" value="ChrR-like_cupin_dom"/>
</dbReference>
<dbReference type="KEGG" id="mros:EHO51_11100"/>
<dbReference type="CDD" id="cd06989">
    <property type="entry name" value="cupin_DRT102"/>
    <property type="match status" value="1"/>
</dbReference>
<evidence type="ECO:0000256" key="1">
    <source>
        <dbReference type="SAM" id="SignalP"/>
    </source>
</evidence>
<feature type="signal peptide" evidence="1">
    <location>
        <begin position="1"/>
        <end position="21"/>
    </location>
</feature>
<dbReference type="Pfam" id="PF12973">
    <property type="entry name" value="Cupin_7"/>
    <property type="match status" value="1"/>
</dbReference>
<dbReference type="Gene3D" id="2.60.120.10">
    <property type="entry name" value="Jelly Rolls"/>
    <property type="match status" value="1"/>
</dbReference>
<accession>A0A3G8M805</accession>
<dbReference type="SUPFAM" id="SSF51182">
    <property type="entry name" value="RmlC-like cupins"/>
    <property type="match status" value="1"/>
</dbReference>
<dbReference type="InterPro" id="IPR014710">
    <property type="entry name" value="RmlC-like_jellyroll"/>
</dbReference>
<name>A0A3G8M805_9HYPH</name>
<protein>
    <submittedName>
        <fullName evidence="3">DUF4437 domain-containing protein</fullName>
    </submittedName>
</protein>
<reference evidence="3 4" key="1">
    <citation type="submission" date="2018-11" db="EMBL/GenBank/DDBJ databases">
        <title>Genome squencing of methanotrophic bacteria isolated from alkaline groundwater in Korea.</title>
        <authorList>
            <person name="Nguyen L.N."/>
        </authorList>
    </citation>
    <scope>NUCLEOTIDE SEQUENCE [LARGE SCALE GENOMIC DNA]</scope>
    <source>
        <strain evidence="3 4">GW6</strain>
    </source>
</reference>
<sequence length="164" mass="17357">MKTTIAIVVAGVLACGGAAQGGAVEAHRVFLPQNMKWEAAPSSLPGGAEMAVLYGDPTKEGDFVARIRAPKGYRVPPHTHSKAELVTIISGAFSFGRGQAADRATVERLPAGSFISMPAGVLHYVFVDEDSVLQINATGPWQIDYYDPKDDPRLNIAPAGTPVR</sequence>
<feature type="chain" id="PRO_5018066354" evidence="1">
    <location>
        <begin position="22"/>
        <end position="164"/>
    </location>
</feature>